<evidence type="ECO:0000313" key="2">
    <source>
        <dbReference type="Proteomes" id="UP000703269"/>
    </source>
</evidence>
<accession>A0A9P3GBA6</accession>
<sequence length="113" mass="12383">MLADVLTLDVVLQDAVKLAQKHFEKLQLADAASIRFFARVDWKDRSALALLPESSWTTGVLKSGAIVEVDTPSTAPATRRCAGAVYQDRNNKWVGPRPVLPGPDVDAVTLYYD</sequence>
<name>A0A9P3GBA6_9APHY</name>
<comment type="caution">
    <text evidence="1">The sequence shown here is derived from an EMBL/GenBank/DDBJ whole genome shotgun (WGS) entry which is preliminary data.</text>
</comment>
<dbReference type="Proteomes" id="UP000703269">
    <property type="component" value="Unassembled WGS sequence"/>
</dbReference>
<dbReference type="EMBL" id="BPQB01000021">
    <property type="protein sequence ID" value="GJE91475.1"/>
    <property type="molecule type" value="Genomic_DNA"/>
</dbReference>
<keyword evidence="2" id="KW-1185">Reference proteome</keyword>
<evidence type="ECO:0000313" key="1">
    <source>
        <dbReference type="EMBL" id="GJE91475.1"/>
    </source>
</evidence>
<reference evidence="1 2" key="1">
    <citation type="submission" date="2021-08" db="EMBL/GenBank/DDBJ databases">
        <title>Draft Genome Sequence of Phanerochaete sordida strain YK-624.</title>
        <authorList>
            <person name="Mori T."/>
            <person name="Dohra H."/>
            <person name="Suzuki T."/>
            <person name="Kawagishi H."/>
            <person name="Hirai H."/>
        </authorList>
    </citation>
    <scope>NUCLEOTIDE SEQUENCE [LARGE SCALE GENOMIC DNA]</scope>
    <source>
        <strain evidence="1 2">YK-624</strain>
    </source>
</reference>
<proteinExistence type="predicted"/>
<gene>
    <name evidence="1" type="ORF">PsYK624_076250</name>
</gene>
<organism evidence="1 2">
    <name type="scientific">Phanerochaete sordida</name>
    <dbReference type="NCBI Taxonomy" id="48140"/>
    <lineage>
        <taxon>Eukaryota</taxon>
        <taxon>Fungi</taxon>
        <taxon>Dikarya</taxon>
        <taxon>Basidiomycota</taxon>
        <taxon>Agaricomycotina</taxon>
        <taxon>Agaricomycetes</taxon>
        <taxon>Polyporales</taxon>
        <taxon>Phanerochaetaceae</taxon>
        <taxon>Phanerochaete</taxon>
    </lineage>
</organism>
<protein>
    <submittedName>
        <fullName evidence="1">Uncharacterized protein</fullName>
    </submittedName>
</protein>
<dbReference type="AlphaFoldDB" id="A0A9P3GBA6"/>